<dbReference type="AlphaFoldDB" id="A0AAD6C5D9"/>
<reference evidence="3" key="1">
    <citation type="submission" date="2022-12" db="EMBL/GenBank/DDBJ databases">
        <authorList>
            <person name="Petersen C."/>
        </authorList>
    </citation>
    <scope>NUCLEOTIDE SEQUENCE</scope>
    <source>
        <strain evidence="3">IBT 16125</strain>
    </source>
</reference>
<dbReference type="RefSeq" id="XP_056765549.1">
    <property type="nucleotide sequence ID" value="XM_056909845.1"/>
</dbReference>
<protein>
    <recommendedName>
        <fullName evidence="5">HNH nuclease domain-containing protein</fullName>
    </recommendedName>
</protein>
<dbReference type="EMBL" id="JAPVEA010000006">
    <property type="protein sequence ID" value="KAJ5450014.1"/>
    <property type="molecule type" value="Genomic_DNA"/>
</dbReference>
<keyword evidence="4" id="KW-1185">Reference proteome</keyword>
<feature type="domain" description="HNH nuclease" evidence="1">
    <location>
        <begin position="116"/>
        <end position="194"/>
    </location>
</feature>
<evidence type="ECO:0000313" key="3">
    <source>
        <dbReference type="EMBL" id="KAJ5450014.1"/>
    </source>
</evidence>
<dbReference type="InterPro" id="IPR003615">
    <property type="entry name" value="HNH_nuc"/>
</dbReference>
<dbReference type="GeneID" id="81600088"/>
<gene>
    <name evidence="3" type="ORF">N7458_006463</name>
</gene>
<proteinExistence type="predicted"/>
<sequence length="296" mass="33615">MSFTRSEWRNVLFYDGSNGQLLGGFFQAGSITEANFFTILSTVLLAVEKPLTVQDQGSGQVLGLSNDVLNPGNYNIFCQDPLIMTDEQWIARITSYSLSGREESFRTGVRQRDGRCIISGRVNELAQWGRWHGFQAAHIFPLGSENLWHEYGYGGWITNMDHTTRLSKINSVQNGLLMSSHLHELFDQYLLSINPDDGYKVILFTPGFQDIDGKVLHPACRDPNNPDHVADELLRWHFRQSVLANMRGSGEPLFEADFPPEADQIATLRNEPYGKERLEMELALRLEPRVREAHQS</sequence>
<evidence type="ECO:0008006" key="5">
    <source>
        <dbReference type="Google" id="ProtNLM"/>
    </source>
</evidence>
<evidence type="ECO:0000313" key="4">
    <source>
        <dbReference type="Proteomes" id="UP001213681"/>
    </source>
</evidence>
<organism evidence="3 4">
    <name type="scientific">Penicillium daleae</name>
    <dbReference type="NCBI Taxonomy" id="63821"/>
    <lineage>
        <taxon>Eukaryota</taxon>
        <taxon>Fungi</taxon>
        <taxon>Dikarya</taxon>
        <taxon>Ascomycota</taxon>
        <taxon>Pezizomycotina</taxon>
        <taxon>Eurotiomycetes</taxon>
        <taxon>Eurotiomycetidae</taxon>
        <taxon>Eurotiales</taxon>
        <taxon>Aspergillaceae</taxon>
        <taxon>Penicillium</taxon>
    </lineage>
</organism>
<dbReference type="Proteomes" id="UP001213681">
    <property type="component" value="Unassembled WGS sequence"/>
</dbReference>
<comment type="caution">
    <text evidence="3">The sequence shown here is derived from an EMBL/GenBank/DDBJ whole genome shotgun (WGS) entry which is preliminary data.</text>
</comment>
<dbReference type="InterPro" id="IPR057203">
    <property type="entry name" value="DUF7881"/>
</dbReference>
<evidence type="ECO:0000259" key="1">
    <source>
        <dbReference type="Pfam" id="PF13391"/>
    </source>
</evidence>
<evidence type="ECO:0000259" key="2">
    <source>
        <dbReference type="Pfam" id="PF25324"/>
    </source>
</evidence>
<name>A0AAD6C5D9_9EURO</name>
<reference evidence="3" key="2">
    <citation type="journal article" date="2023" name="IMA Fungus">
        <title>Comparative genomic study of the Penicillium genus elucidates a diverse pangenome and 15 lateral gene transfer events.</title>
        <authorList>
            <person name="Petersen C."/>
            <person name="Sorensen T."/>
            <person name="Nielsen M.R."/>
            <person name="Sondergaard T.E."/>
            <person name="Sorensen J.L."/>
            <person name="Fitzpatrick D.A."/>
            <person name="Frisvad J.C."/>
            <person name="Nielsen K.L."/>
        </authorList>
    </citation>
    <scope>NUCLEOTIDE SEQUENCE</scope>
    <source>
        <strain evidence="3">IBT 16125</strain>
    </source>
</reference>
<accession>A0AAD6C5D9</accession>
<dbReference type="Pfam" id="PF25324">
    <property type="entry name" value="DUF7881"/>
    <property type="match status" value="1"/>
</dbReference>
<dbReference type="Pfam" id="PF13391">
    <property type="entry name" value="HNH_2"/>
    <property type="match status" value="1"/>
</dbReference>
<feature type="domain" description="DUF7881" evidence="2">
    <location>
        <begin position="8"/>
        <end position="81"/>
    </location>
</feature>